<organism evidence="7">
    <name type="scientific">Colletotrichum graminicola (strain M1.001 / M2 / FGSC 10212)</name>
    <name type="common">Maize anthracnose fungus</name>
    <name type="synonym">Glomerella graminicola</name>
    <dbReference type="NCBI Taxonomy" id="645133"/>
    <lineage>
        <taxon>Eukaryota</taxon>
        <taxon>Fungi</taxon>
        <taxon>Dikarya</taxon>
        <taxon>Ascomycota</taxon>
        <taxon>Pezizomycotina</taxon>
        <taxon>Sordariomycetes</taxon>
        <taxon>Hypocreomycetidae</taxon>
        <taxon>Glomerellales</taxon>
        <taxon>Glomerellaceae</taxon>
        <taxon>Colletotrichum</taxon>
        <taxon>Colletotrichum graminicola species complex</taxon>
    </lineage>
</organism>
<dbReference type="AlphaFoldDB" id="E3QVU7"/>
<accession>E3QVU7</accession>
<dbReference type="Proteomes" id="UP000008782">
    <property type="component" value="Unassembled WGS sequence"/>
</dbReference>
<evidence type="ECO:0000256" key="1">
    <source>
        <dbReference type="ARBA" id="ARBA00023015"/>
    </source>
</evidence>
<evidence type="ECO:0000313" key="7">
    <source>
        <dbReference type="Proteomes" id="UP000008782"/>
    </source>
</evidence>
<dbReference type="OrthoDB" id="3971593at2759"/>
<dbReference type="CDD" id="cd12148">
    <property type="entry name" value="fungal_TF_MHR"/>
    <property type="match status" value="1"/>
</dbReference>
<evidence type="ECO:0000259" key="5">
    <source>
        <dbReference type="SMART" id="SM00906"/>
    </source>
</evidence>
<keyword evidence="7" id="KW-1185">Reference proteome</keyword>
<dbReference type="HOGENOM" id="CLU_008828_1_0_1"/>
<dbReference type="STRING" id="645133.E3QVU7"/>
<keyword evidence="1" id="KW-0805">Transcription regulation</keyword>
<dbReference type="GO" id="GO:0000435">
    <property type="term" value="P:positive regulation of transcription from RNA polymerase II promoter by galactose"/>
    <property type="evidence" value="ECO:0007669"/>
    <property type="project" value="TreeGrafter"/>
</dbReference>
<sequence length="818" mass="91497">MKLNGAFCGFCLEALLQLVRVYNRDHRIGSTWLLQFPPTLLQNRDPGLPDPRPEFRPPPSHGQLAESTFPKLVQEEKEQVQWEESMLTLRASGLDLKLGRIEQAMRELCFHLKASDTSVTHGSSEADAQALRTLRDQVASLQGGLDLLRRQSQQSSESQPSPLQSEIPLTFEQSSYIPSNSGSVAPALCPNPVVDDVECSTEECSSQPSASYTFNISLARTHLRTRGIGTTDADPGRLSASGNPTRPPSPSIHTSCGSDFGSIDPLWLINEEEAVRLCNVYEEEIGIQYPFLEIQRLITQVRNLYSAMNSGSRLGFAFAAIPGPTIIDPQDLSLIKMVLSTALTVEAGGSSQLGKSLFLDVKRSSSNELWKPASVKTTILFTLLVLSLYASRLYTFELTDFKQAIYSFMTGDDLQAWRLVGIVARWCLEMGLHQSAAINKTFKEATERKMVMRLFWCVYTLDRRWGFGAGLPFVIHGFDIDQQLPGPDREVPYLKAMVEYSRIGDKVWATSYNSARATGPTRDDEVSYILYRIDQWFEDLPEDLRFCSHQQTTRPAPVSRGLRRLQLLLHLRANQMKILLLQPFLHSTSSLQVNRSKVQLLVNLAKDTIQRLNFLNQSTDIYQNQQMCFNHFLVSALGVIFLVVALAPAEHAAFVRDEFHMALDLIRGLSARSYVSSRLWRRISDLRLAWRRLGLNAPHSRGSREASTQLHALATPLTSASNTSPNIAQTDIDDTFRGSEMVEWPPSQEEPFTEAQMTQELNDFFASMDNEMGYNTSLTGLGFGEEGPGSAQSPRDDALLPNLDTSAMDVSHLFVDML</sequence>
<dbReference type="GO" id="GO:0006351">
    <property type="term" value="P:DNA-templated transcription"/>
    <property type="evidence" value="ECO:0007669"/>
    <property type="project" value="InterPro"/>
</dbReference>
<dbReference type="PANTHER" id="PTHR47424:SF5">
    <property type="entry name" value="ZN(II)2CYS6 TRANSCRIPTION FACTOR (EUROFUNG)"/>
    <property type="match status" value="1"/>
</dbReference>
<proteinExistence type="predicted"/>
<evidence type="ECO:0000313" key="6">
    <source>
        <dbReference type="EMBL" id="EFQ34985.1"/>
    </source>
</evidence>
<dbReference type="Pfam" id="PF04082">
    <property type="entry name" value="Fungal_trans"/>
    <property type="match status" value="1"/>
</dbReference>
<dbReference type="SMART" id="SM00906">
    <property type="entry name" value="Fungal_trans"/>
    <property type="match status" value="1"/>
</dbReference>
<evidence type="ECO:0000256" key="4">
    <source>
        <dbReference type="SAM" id="MobiDB-lite"/>
    </source>
</evidence>
<dbReference type="PANTHER" id="PTHR47424">
    <property type="entry name" value="REGULATORY PROTEIN GAL4"/>
    <property type="match status" value="1"/>
</dbReference>
<keyword evidence="2" id="KW-0804">Transcription</keyword>
<dbReference type="InterPro" id="IPR051127">
    <property type="entry name" value="Fungal_SecMet_Regulators"/>
</dbReference>
<evidence type="ECO:0000256" key="3">
    <source>
        <dbReference type="ARBA" id="ARBA00023242"/>
    </source>
</evidence>
<keyword evidence="3" id="KW-0539">Nucleus</keyword>
<reference evidence="7" key="1">
    <citation type="journal article" date="2012" name="Nat. Genet.">
        <title>Lifestyle transitions in plant pathogenic Colletotrichum fungi deciphered by genome and transcriptome analyses.</title>
        <authorList>
            <person name="O'Connell R.J."/>
            <person name="Thon M.R."/>
            <person name="Hacquard S."/>
            <person name="Amyotte S.G."/>
            <person name="Kleemann J."/>
            <person name="Torres M.F."/>
            <person name="Damm U."/>
            <person name="Buiate E.A."/>
            <person name="Epstein L."/>
            <person name="Alkan N."/>
            <person name="Altmueller J."/>
            <person name="Alvarado-Balderrama L."/>
            <person name="Bauser C.A."/>
            <person name="Becker C."/>
            <person name="Birren B.W."/>
            <person name="Chen Z."/>
            <person name="Choi J."/>
            <person name="Crouch J.A."/>
            <person name="Duvick J.P."/>
            <person name="Farman M.A."/>
            <person name="Gan P."/>
            <person name="Heiman D."/>
            <person name="Henrissat B."/>
            <person name="Howard R.J."/>
            <person name="Kabbage M."/>
            <person name="Koch C."/>
            <person name="Kracher B."/>
            <person name="Kubo Y."/>
            <person name="Law A.D."/>
            <person name="Lebrun M.-H."/>
            <person name="Lee Y.-H."/>
            <person name="Miyara I."/>
            <person name="Moore N."/>
            <person name="Neumann U."/>
            <person name="Nordstroem K."/>
            <person name="Panaccione D.G."/>
            <person name="Panstruga R."/>
            <person name="Place M."/>
            <person name="Proctor R.H."/>
            <person name="Prusky D."/>
            <person name="Rech G."/>
            <person name="Reinhardt R."/>
            <person name="Rollins J.A."/>
            <person name="Rounsley S."/>
            <person name="Schardl C.L."/>
            <person name="Schwartz D.C."/>
            <person name="Shenoy N."/>
            <person name="Shirasu K."/>
            <person name="Sikhakolli U.R."/>
            <person name="Stueber K."/>
            <person name="Sukno S.A."/>
            <person name="Sweigard J.A."/>
            <person name="Takano Y."/>
            <person name="Takahara H."/>
            <person name="Trail F."/>
            <person name="van der Does H.C."/>
            <person name="Voll L.M."/>
            <person name="Will I."/>
            <person name="Young S."/>
            <person name="Zeng Q."/>
            <person name="Zhang J."/>
            <person name="Zhou S."/>
            <person name="Dickman M.B."/>
            <person name="Schulze-Lefert P."/>
            <person name="Ver Loren van Themaat E."/>
            <person name="Ma L.-J."/>
            <person name="Vaillancourt L.J."/>
        </authorList>
    </citation>
    <scope>NUCLEOTIDE SEQUENCE [LARGE SCALE GENOMIC DNA]</scope>
    <source>
        <strain evidence="7">M1.001 / M2 / FGSC 10212</strain>
    </source>
</reference>
<dbReference type="VEuPathDB" id="FungiDB:GLRG_10129"/>
<dbReference type="eggNOG" id="ENOG502S5RK">
    <property type="taxonomic scope" value="Eukaryota"/>
</dbReference>
<name>E3QVU7_COLGM</name>
<dbReference type="GO" id="GO:0005634">
    <property type="term" value="C:nucleus"/>
    <property type="evidence" value="ECO:0007669"/>
    <property type="project" value="TreeGrafter"/>
</dbReference>
<feature type="domain" description="Xylanolytic transcriptional activator regulatory" evidence="5">
    <location>
        <begin position="416"/>
        <end position="491"/>
    </location>
</feature>
<protein>
    <submittedName>
        <fullName evidence="6">Fungal specific transcription factor domain-containing protein</fullName>
    </submittedName>
</protein>
<feature type="region of interest" description="Disordered" evidence="4">
    <location>
        <begin position="43"/>
        <end position="64"/>
    </location>
</feature>
<dbReference type="RefSeq" id="XP_008099005.1">
    <property type="nucleotide sequence ID" value="XM_008100814.1"/>
</dbReference>
<dbReference type="GO" id="GO:0000978">
    <property type="term" value="F:RNA polymerase II cis-regulatory region sequence-specific DNA binding"/>
    <property type="evidence" value="ECO:0007669"/>
    <property type="project" value="TreeGrafter"/>
</dbReference>
<dbReference type="GeneID" id="24415494"/>
<dbReference type="GO" id="GO:0000981">
    <property type="term" value="F:DNA-binding transcription factor activity, RNA polymerase II-specific"/>
    <property type="evidence" value="ECO:0007669"/>
    <property type="project" value="TreeGrafter"/>
</dbReference>
<dbReference type="GO" id="GO:0008270">
    <property type="term" value="F:zinc ion binding"/>
    <property type="evidence" value="ECO:0007669"/>
    <property type="project" value="InterPro"/>
</dbReference>
<dbReference type="InterPro" id="IPR007219">
    <property type="entry name" value="XnlR_reg_dom"/>
</dbReference>
<feature type="region of interest" description="Disordered" evidence="4">
    <location>
        <begin position="227"/>
        <end position="255"/>
    </location>
</feature>
<evidence type="ECO:0000256" key="2">
    <source>
        <dbReference type="ARBA" id="ARBA00023163"/>
    </source>
</evidence>
<gene>
    <name evidence="6" type="ORF">GLRG_10129</name>
</gene>
<dbReference type="EMBL" id="GG697386">
    <property type="protein sequence ID" value="EFQ34985.1"/>
    <property type="molecule type" value="Genomic_DNA"/>
</dbReference>